<sequence>MPAQTSPPHPSLLPPVLSIAQLQLDSTSSLLSQLLLDLEHHVATLVHLESRQHQLLQLYSSQPNNPALDDEMTKLRNEWGGCIARCVDLEYCVDTAITTLKHSLDLTVLLTPLFSSSEELSSCDRSGAMLLLFEKTFENLKQQRARTDCFLLFTPLEMEEIETAVSEALRLRDTWLLENTTLSFENLREDPEQVFTPGNDLTSLVREVVRASEEKAEKMASRVSHILSLVAKYLNSHNLSTSQKAQALLLKGKVLNLTLPFIKDTGEVKSTLEKVIKLESGLPDAWCELAEYEWMINGPESALPPLQTAFKLDKHNSEVLWRLSMLLRQLPKESFVRQNFVTSAEFLEFSEGCDRDGVAVSLRFAHAAVREQPNSGRAWECFGNALFTASLVDAEGEGFLNRSLVAFSQAAKYPEIIGQPHFHFNRAAAMHYAVSVDVSSFQTLSATGESRSYCANELSET</sequence>
<dbReference type="Proteomes" id="UP000274429">
    <property type="component" value="Unassembled WGS sequence"/>
</dbReference>
<dbReference type="InterPro" id="IPR011990">
    <property type="entry name" value="TPR-like_helical_dom_sf"/>
</dbReference>
<evidence type="ECO:0000313" key="2">
    <source>
        <dbReference type="Proteomes" id="UP000274429"/>
    </source>
</evidence>
<gene>
    <name evidence="1" type="ORF">TTAC_LOCUS4096</name>
</gene>
<keyword evidence="2" id="KW-1185">Reference proteome</keyword>
<dbReference type="EMBL" id="UYWX01003651">
    <property type="protein sequence ID" value="VDM24164.1"/>
    <property type="molecule type" value="Genomic_DNA"/>
</dbReference>
<dbReference type="OrthoDB" id="423589at2759"/>
<proteinExistence type="predicted"/>
<dbReference type="AlphaFoldDB" id="A0A0R3WTM1"/>
<reference evidence="3" key="1">
    <citation type="submission" date="2017-02" db="UniProtKB">
        <authorList>
            <consortium name="WormBaseParasite"/>
        </authorList>
    </citation>
    <scope>IDENTIFICATION</scope>
</reference>
<organism evidence="3">
    <name type="scientific">Hydatigena taeniaeformis</name>
    <name type="common">Feline tapeworm</name>
    <name type="synonym">Taenia taeniaeformis</name>
    <dbReference type="NCBI Taxonomy" id="6205"/>
    <lineage>
        <taxon>Eukaryota</taxon>
        <taxon>Metazoa</taxon>
        <taxon>Spiralia</taxon>
        <taxon>Lophotrochozoa</taxon>
        <taxon>Platyhelminthes</taxon>
        <taxon>Cestoda</taxon>
        <taxon>Eucestoda</taxon>
        <taxon>Cyclophyllidea</taxon>
        <taxon>Taeniidae</taxon>
        <taxon>Hydatigera</taxon>
    </lineage>
</organism>
<accession>A0A0R3WTM1</accession>
<evidence type="ECO:0000313" key="1">
    <source>
        <dbReference type="EMBL" id="VDM24164.1"/>
    </source>
</evidence>
<protein>
    <submittedName>
        <fullName evidence="3">TPR_REGION domain-containing protein</fullName>
    </submittedName>
</protein>
<dbReference type="STRING" id="6205.A0A0R3WTM1"/>
<name>A0A0R3WTM1_HYDTA</name>
<evidence type="ECO:0000313" key="3">
    <source>
        <dbReference type="WBParaSite" id="TTAC_0000411101-mRNA-1"/>
    </source>
</evidence>
<dbReference type="WBParaSite" id="TTAC_0000411101-mRNA-1">
    <property type="protein sequence ID" value="TTAC_0000411101-mRNA-1"/>
    <property type="gene ID" value="TTAC_0000411101"/>
</dbReference>
<dbReference type="Gene3D" id="1.25.40.10">
    <property type="entry name" value="Tetratricopeptide repeat domain"/>
    <property type="match status" value="1"/>
</dbReference>
<reference evidence="1 2" key="2">
    <citation type="submission" date="2018-11" db="EMBL/GenBank/DDBJ databases">
        <authorList>
            <consortium name="Pathogen Informatics"/>
        </authorList>
    </citation>
    <scope>NUCLEOTIDE SEQUENCE [LARGE SCALE GENOMIC DNA]</scope>
</reference>
<dbReference type="SUPFAM" id="SSF48452">
    <property type="entry name" value="TPR-like"/>
    <property type="match status" value="1"/>
</dbReference>